<reference evidence="2 3" key="1">
    <citation type="journal article" date="2019" name="Genome Biol. Evol.">
        <title>Whole-Genome Sequencing of the Giant Devil Catfish, Bagarius yarrelli.</title>
        <authorList>
            <person name="Jiang W."/>
            <person name="Lv Y."/>
            <person name="Cheng L."/>
            <person name="Yang K."/>
            <person name="Chao B."/>
            <person name="Wang X."/>
            <person name="Li Y."/>
            <person name="Pan X."/>
            <person name="You X."/>
            <person name="Zhang Y."/>
            <person name="Yang J."/>
            <person name="Li J."/>
            <person name="Zhang X."/>
            <person name="Liu S."/>
            <person name="Sun C."/>
            <person name="Yang J."/>
            <person name="Shi Q."/>
        </authorList>
    </citation>
    <scope>NUCLEOTIDE SEQUENCE [LARGE SCALE GENOMIC DNA]</scope>
    <source>
        <strain evidence="2">JWS20170419001</strain>
        <tissue evidence="2">Muscle</tissue>
    </source>
</reference>
<comment type="caution">
    <text evidence="2">The sequence shown here is derived from an EMBL/GenBank/DDBJ whole genome shotgun (WGS) entry which is preliminary data.</text>
</comment>
<feature type="region of interest" description="Disordered" evidence="1">
    <location>
        <begin position="52"/>
        <end position="112"/>
    </location>
</feature>
<accession>A0A556VW99</accession>
<proteinExistence type="predicted"/>
<evidence type="ECO:0000313" key="2">
    <source>
        <dbReference type="EMBL" id="TUD52959.1"/>
    </source>
</evidence>
<organism evidence="2 3">
    <name type="scientific">Bagarius yarrelli</name>
    <name type="common">Goonch</name>
    <name type="synonym">Bagrus yarrelli</name>
    <dbReference type="NCBI Taxonomy" id="175774"/>
    <lineage>
        <taxon>Eukaryota</taxon>
        <taxon>Metazoa</taxon>
        <taxon>Chordata</taxon>
        <taxon>Craniata</taxon>
        <taxon>Vertebrata</taxon>
        <taxon>Euteleostomi</taxon>
        <taxon>Actinopterygii</taxon>
        <taxon>Neopterygii</taxon>
        <taxon>Teleostei</taxon>
        <taxon>Ostariophysi</taxon>
        <taxon>Siluriformes</taxon>
        <taxon>Sisoridae</taxon>
        <taxon>Sisorinae</taxon>
        <taxon>Bagarius</taxon>
    </lineage>
</organism>
<dbReference type="Proteomes" id="UP000319801">
    <property type="component" value="Unassembled WGS sequence"/>
</dbReference>
<feature type="compositionally biased region" description="Basic residues" evidence="1">
    <location>
        <begin position="61"/>
        <end position="81"/>
    </location>
</feature>
<dbReference type="AlphaFoldDB" id="A0A556VW99"/>
<dbReference type="OrthoDB" id="5866312at2759"/>
<name>A0A556VW99_BAGYA</name>
<evidence type="ECO:0000256" key="1">
    <source>
        <dbReference type="SAM" id="MobiDB-lite"/>
    </source>
</evidence>
<dbReference type="EMBL" id="VCAZ01000345">
    <property type="protein sequence ID" value="TUD52959.1"/>
    <property type="molecule type" value="Genomic_DNA"/>
</dbReference>
<feature type="compositionally biased region" description="Basic and acidic residues" evidence="1">
    <location>
        <begin position="82"/>
        <end position="95"/>
    </location>
</feature>
<evidence type="ECO:0000313" key="3">
    <source>
        <dbReference type="Proteomes" id="UP000319801"/>
    </source>
</evidence>
<sequence length="230" mass="24935">MPKIGSSSHGQLSAKEALAQISDVGPFVPTVTAIATAPDLKWMVLSTDISSVGPCSGDKQKKTHTPQKKTHTPQKKTHTPQKKTDTSQRKTEPEKGSTIPVGRRKAQKEQASSVNLEKMALSPVALHQEPMISGDSDVLLCSSAELEPYIDIKNAAMEELGSKMEYNEDDMDLLVPDIDLTASLGLSEWETLYMSMGGSLEPLAFDFTQGEEYECGKIKPAAENSTLLTL</sequence>
<protein>
    <submittedName>
        <fullName evidence="2">Uncharacterized protein</fullName>
    </submittedName>
</protein>
<keyword evidence="3" id="KW-1185">Reference proteome</keyword>
<gene>
    <name evidence="2" type="ORF">Baya_16716</name>
</gene>